<reference evidence="1 2" key="1">
    <citation type="journal article" date="2012" name="Genome Biol.">
        <title>Genome and low-iron response of an oceanic diatom adapted to chronic iron limitation.</title>
        <authorList>
            <person name="Lommer M."/>
            <person name="Specht M."/>
            <person name="Roy A.S."/>
            <person name="Kraemer L."/>
            <person name="Andreson R."/>
            <person name="Gutowska M.A."/>
            <person name="Wolf J."/>
            <person name="Bergner S.V."/>
            <person name="Schilhabel M.B."/>
            <person name="Klostermeier U.C."/>
            <person name="Beiko R.G."/>
            <person name="Rosenstiel P."/>
            <person name="Hippler M."/>
            <person name="Laroche J."/>
        </authorList>
    </citation>
    <scope>NUCLEOTIDE SEQUENCE [LARGE SCALE GENOMIC DNA]</scope>
    <source>
        <strain evidence="1 2">CCMP1005</strain>
    </source>
</reference>
<keyword evidence="2" id="KW-1185">Reference proteome</keyword>
<proteinExistence type="predicted"/>
<dbReference type="Proteomes" id="UP000266841">
    <property type="component" value="Unassembled WGS sequence"/>
</dbReference>
<accession>K0S797</accession>
<comment type="caution">
    <text evidence="1">The sequence shown here is derived from an EMBL/GenBank/DDBJ whole genome shotgun (WGS) entry which is preliminary data.</text>
</comment>
<evidence type="ECO:0000313" key="2">
    <source>
        <dbReference type="Proteomes" id="UP000266841"/>
    </source>
</evidence>
<dbReference type="AlphaFoldDB" id="K0S797"/>
<name>K0S797_THAOC</name>
<sequence length="171" mass="18153">MGGGRLGQRTWDRDVDAWAEDGDAVVDGAVGGGSGCGCLTRLTGWPGRAASCGGWSAGGVAVGMVRSVVAQKRDTGHDARRCEARGRAAPLGGAPACGDCQRRAEVRYEAAATRRGDVDVPGNSRRRFYVDADVLSRCDAQFRLTNVLDAGLVTEALTIFLGGWERRHRLY</sequence>
<dbReference type="EMBL" id="AGNL01019184">
    <property type="protein sequence ID" value="EJK62018.1"/>
    <property type="molecule type" value="Genomic_DNA"/>
</dbReference>
<organism evidence="1 2">
    <name type="scientific">Thalassiosira oceanica</name>
    <name type="common">Marine diatom</name>
    <dbReference type="NCBI Taxonomy" id="159749"/>
    <lineage>
        <taxon>Eukaryota</taxon>
        <taxon>Sar</taxon>
        <taxon>Stramenopiles</taxon>
        <taxon>Ochrophyta</taxon>
        <taxon>Bacillariophyta</taxon>
        <taxon>Coscinodiscophyceae</taxon>
        <taxon>Thalassiosirophycidae</taxon>
        <taxon>Thalassiosirales</taxon>
        <taxon>Thalassiosiraceae</taxon>
        <taxon>Thalassiosira</taxon>
    </lineage>
</organism>
<gene>
    <name evidence="1" type="ORF">THAOC_17389</name>
</gene>
<protein>
    <submittedName>
        <fullName evidence="1">Uncharacterized protein</fullName>
    </submittedName>
</protein>
<evidence type="ECO:0000313" key="1">
    <source>
        <dbReference type="EMBL" id="EJK62018.1"/>
    </source>
</evidence>